<accession>A0A149QSH9</accession>
<dbReference type="EMBL" id="LHZB01000117">
    <property type="protein sequence ID" value="KXV00263.1"/>
    <property type="molecule type" value="Genomic_DNA"/>
</dbReference>
<name>A0A149QSH9_9PROT</name>
<gene>
    <name evidence="1" type="ORF">AD929_11535</name>
</gene>
<reference evidence="1 2" key="1">
    <citation type="submission" date="2015-06" db="EMBL/GenBank/DDBJ databases">
        <title>Improved classification and identification of acetic acid bacteria using matrix-assisted laser desorption/ionization time-of-flight mass spectrometry; Gluconobacter nephelii and Gluconobacter uchimurae are later heterotypic synonyms of Gluconobacter japonicus and Gluconobacter oxydans, respectively.</title>
        <authorList>
            <person name="Li L."/>
            <person name="Cleenwerck I."/>
            <person name="De Vuyst L."/>
            <person name="Vandamme P."/>
        </authorList>
    </citation>
    <scope>NUCLEOTIDE SEQUENCE [LARGE SCALE GENOMIC DNA]</scope>
    <source>
        <strain evidence="1 2">LMG 1764</strain>
    </source>
</reference>
<evidence type="ECO:0000313" key="1">
    <source>
        <dbReference type="EMBL" id="KXV00263.1"/>
    </source>
</evidence>
<evidence type="ECO:0000313" key="2">
    <source>
        <dbReference type="Proteomes" id="UP000075573"/>
    </source>
</evidence>
<dbReference type="AlphaFoldDB" id="A0A149QSH9"/>
<protein>
    <submittedName>
        <fullName evidence="1">Uncharacterized protein</fullName>
    </submittedName>
</protein>
<proteinExistence type="predicted"/>
<dbReference type="PATRIC" id="fig|442.7.peg.2178"/>
<dbReference type="RefSeq" id="WP_062497032.1">
    <property type="nucleotide sequence ID" value="NZ_LHZB01000117.1"/>
</dbReference>
<comment type="caution">
    <text evidence="1">The sequence shown here is derived from an EMBL/GenBank/DDBJ whole genome shotgun (WGS) entry which is preliminary data.</text>
</comment>
<sequence>MMDTSLDGVTSALRSECRAHFLKTPSLSLSGEIDVLRAAVGRLDHQPPGPLSQQDEQLVWTAAIACLTAMAISVEARVVPLSHPSVN</sequence>
<organism evidence="1 2">
    <name type="scientific">Gluconobacter potus</name>
    <dbReference type="NCBI Taxonomy" id="2724927"/>
    <lineage>
        <taxon>Bacteria</taxon>
        <taxon>Pseudomonadati</taxon>
        <taxon>Pseudomonadota</taxon>
        <taxon>Alphaproteobacteria</taxon>
        <taxon>Acetobacterales</taxon>
        <taxon>Acetobacteraceae</taxon>
        <taxon>Gluconobacter</taxon>
    </lineage>
</organism>
<dbReference type="Proteomes" id="UP000075573">
    <property type="component" value="Unassembled WGS sequence"/>
</dbReference>